<dbReference type="SUPFAM" id="SSF46785">
    <property type="entry name" value="Winged helix' DNA-binding domain"/>
    <property type="match status" value="1"/>
</dbReference>
<comment type="caution">
    <text evidence="5">The sequence shown here is derived from an EMBL/GenBank/DDBJ whole genome shotgun (WGS) entry which is preliminary data.</text>
</comment>
<evidence type="ECO:0000256" key="1">
    <source>
        <dbReference type="ARBA" id="ARBA00023015"/>
    </source>
</evidence>
<dbReference type="RefSeq" id="WP_210089426.1">
    <property type="nucleotide sequence ID" value="NZ_JAGGKG010000010.1"/>
</dbReference>
<evidence type="ECO:0000313" key="5">
    <source>
        <dbReference type="EMBL" id="MBP1905810.1"/>
    </source>
</evidence>
<proteinExistence type="predicted"/>
<evidence type="ECO:0000313" key="6">
    <source>
        <dbReference type="Proteomes" id="UP001519272"/>
    </source>
</evidence>
<protein>
    <submittedName>
        <fullName evidence="5">DNA-binding MarR family transcriptional regulator</fullName>
    </submittedName>
</protein>
<organism evidence="5 6">
    <name type="scientific">Paenibacillus turicensis</name>
    <dbReference type="NCBI Taxonomy" id="160487"/>
    <lineage>
        <taxon>Bacteria</taxon>
        <taxon>Bacillati</taxon>
        <taxon>Bacillota</taxon>
        <taxon>Bacilli</taxon>
        <taxon>Bacillales</taxon>
        <taxon>Paenibacillaceae</taxon>
        <taxon>Paenibacillus</taxon>
    </lineage>
</organism>
<gene>
    <name evidence="5" type="ORF">J2Z32_002458</name>
</gene>
<dbReference type="PROSITE" id="PS50995">
    <property type="entry name" value="HTH_MARR_2"/>
    <property type="match status" value="1"/>
</dbReference>
<feature type="domain" description="HTH marR-type" evidence="4">
    <location>
        <begin position="5"/>
        <end position="139"/>
    </location>
</feature>
<dbReference type="Pfam" id="PF01047">
    <property type="entry name" value="MarR"/>
    <property type="match status" value="1"/>
</dbReference>
<dbReference type="PANTHER" id="PTHR33164">
    <property type="entry name" value="TRANSCRIPTIONAL REGULATOR, MARR FAMILY"/>
    <property type="match status" value="1"/>
</dbReference>
<keyword evidence="3" id="KW-0804">Transcription</keyword>
<dbReference type="EMBL" id="JAGGKG010000010">
    <property type="protein sequence ID" value="MBP1905810.1"/>
    <property type="molecule type" value="Genomic_DNA"/>
</dbReference>
<keyword evidence="2 5" id="KW-0238">DNA-binding</keyword>
<dbReference type="SMART" id="SM00347">
    <property type="entry name" value="HTH_MARR"/>
    <property type="match status" value="1"/>
</dbReference>
<dbReference type="Gene3D" id="1.10.10.10">
    <property type="entry name" value="Winged helix-like DNA-binding domain superfamily/Winged helix DNA-binding domain"/>
    <property type="match status" value="1"/>
</dbReference>
<dbReference type="PANTHER" id="PTHR33164:SF56">
    <property type="entry name" value="HTH-TYPE TRANSCRIPTIONAL REGULATOR MHQR"/>
    <property type="match status" value="1"/>
</dbReference>
<evidence type="ECO:0000259" key="4">
    <source>
        <dbReference type="PROSITE" id="PS50995"/>
    </source>
</evidence>
<dbReference type="InterPro" id="IPR039422">
    <property type="entry name" value="MarR/SlyA-like"/>
</dbReference>
<dbReference type="PRINTS" id="PR00598">
    <property type="entry name" value="HTHMARR"/>
</dbReference>
<sequence length="141" mass="16305">MIRKNTPYSSLFQSIAIKVKRKADEQTSHLGLNAQQAKMIGYIHEHQEKGLIQKEVAEHFDRRGATITSMLQGLEKNGYIERKIQSDNERQKMLYVLPKGEELIEQFYISFGKVEEELTQALTAQERETLLSLLIKVNQNL</sequence>
<dbReference type="InterPro" id="IPR000835">
    <property type="entry name" value="HTH_MarR-typ"/>
</dbReference>
<dbReference type="GO" id="GO:0003677">
    <property type="term" value="F:DNA binding"/>
    <property type="evidence" value="ECO:0007669"/>
    <property type="project" value="UniProtKB-KW"/>
</dbReference>
<evidence type="ECO:0000256" key="2">
    <source>
        <dbReference type="ARBA" id="ARBA00023125"/>
    </source>
</evidence>
<keyword evidence="1" id="KW-0805">Transcription regulation</keyword>
<dbReference type="InterPro" id="IPR036390">
    <property type="entry name" value="WH_DNA-bd_sf"/>
</dbReference>
<dbReference type="InterPro" id="IPR036388">
    <property type="entry name" value="WH-like_DNA-bd_sf"/>
</dbReference>
<dbReference type="Proteomes" id="UP001519272">
    <property type="component" value="Unassembled WGS sequence"/>
</dbReference>
<accession>A0ABS4FTA1</accession>
<evidence type="ECO:0000256" key="3">
    <source>
        <dbReference type="ARBA" id="ARBA00023163"/>
    </source>
</evidence>
<keyword evidence="6" id="KW-1185">Reference proteome</keyword>
<name>A0ABS4FTA1_9BACL</name>
<reference evidence="5 6" key="1">
    <citation type="submission" date="2021-03" db="EMBL/GenBank/DDBJ databases">
        <title>Genomic Encyclopedia of Type Strains, Phase IV (KMG-IV): sequencing the most valuable type-strain genomes for metagenomic binning, comparative biology and taxonomic classification.</title>
        <authorList>
            <person name="Goeker M."/>
        </authorList>
    </citation>
    <scope>NUCLEOTIDE SEQUENCE [LARGE SCALE GENOMIC DNA]</scope>
    <source>
        <strain evidence="5 6">DSM 14349</strain>
    </source>
</reference>